<protein>
    <recommendedName>
        <fullName evidence="5">BRO domain-containing protein 1</fullName>
    </recommendedName>
</protein>
<evidence type="ECO:0000256" key="2">
    <source>
        <dbReference type="ARBA" id="ARBA00004496"/>
    </source>
</evidence>
<dbReference type="Proteomes" id="UP000094236">
    <property type="component" value="Unassembled WGS sequence"/>
</dbReference>
<evidence type="ECO:0000256" key="1">
    <source>
        <dbReference type="ARBA" id="ARBA00004177"/>
    </source>
</evidence>
<accession>A0A1E4TT72</accession>
<evidence type="ECO:0000256" key="4">
    <source>
        <dbReference type="ARBA" id="ARBA00022753"/>
    </source>
</evidence>
<feature type="compositionally biased region" description="Low complexity" evidence="6">
    <location>
        <begin position="798"/>
        <end position="812"/>
    </location>
</feature>
<feature type="compositionally biased region" description="Pro residues" evidence="6">
    <location>
        <begin position="771"/>
        <end position="781"/>
    </location>
</feature>
<feature type="compositionally biased region" description="Polar residues" evidence="6">
    <location>
        <begin position="736"/>
        <end position="751"/>
    </location>
</feature>
<dbReference type="PROSITE" id="PS51180">
    <property type="entry name" value="BRO1"/>
    <property type="match status" value="1"/>
</dbReference>
<feature type="compositionally biased region" description="Polar residues" evidence="6">
    <location>
        <begin position="820"/>
        <end position="829"/>
    </location>
</feature>
<dbReference type="InterPro" id="IPR038499">
    <property type="entry name" value="BRO1_sf"/>
</dbReference>
<evidence type="ECO:0000256" key="5">
    <source>
        <dbReference type="ARBA" id="ARBA00041284"/>
    </source>
</evidence>
<dbReference type="SMART" id="SM01041">
    <property type="entry name" value="BRO1"/>
    <property type="match status" value="1"/>
</dbReference>
<organism evidence="8 9">
    <name type="scientific">Pachysolen tannophilus NRRL Y-2460</name>
    <dbReference type="NCBI Taxonomy" id="669874"/>
    <lineage>
        <taxon>Eukaryota</taxon>
        <taxon>Fungi</taxon>
        <taxon>Dikarya</taxon>
        <taxon>Ascomycota</taxon>
        <taxon>Saccharomycotina</taxon>
        <taxon>Pichiomycetes</taxon>
        <taxon>Pachysolenaceae</taxon>
        <taxon>Pachysolen</taxon>
    </lineage>
</organism>
<evidence type="ECO:0000313" key="8">
    <source>
        <dbReference type="EMBL" id="ODV94983.1"/>
    </source>
</evidence>
<keyword evidence="9" id="KW-1185">Reference proteome</keyword>
<feature type="compositionally biased region" description="Polar residues" evidence="6">
    <location>
        <begin position="783"/>
        <end position="792"/>
    </location>
</feature>
<dbReference type="InterPro" id="IPR025304">
    <property type="entry name" value="ALIX_V_dom"/>
</dbReference>
<dbReference type="Gene3D" id="1.20.120.560">
    <property type="entry name" value="alix/aip1 in complex with the ypdl late domain"/>
    <property type="match status" value="1"/>
</dbReference>
<dbReference type="AlphaFoldDB" id="A0A1E4TT72"/>
<dbReference type="Pfam" id="PF13949">
    <property type="entry name" value="ALIX_LYPXL_bnd"/>
    <property type="match status" value="1"/>
</dbReference>
<evidence type="ECO:0000256" key="3">
    <source>
        <dbReference type="ARBA" id="ARBA00022490"/>
    </source>
</evidence>
<dbReference type="STRING" id="669874.A0A1E4TT72"/>
<dbReference type="Gene3D" id="1.25.40.280">
    <property type="entry name" value="alix/aip1 like domains"/>
    <property type="match status" value="1"/>
</dbReference>
<keyword evidence="3" id="KW-0963">Cytoplasm</keyword>
<evidence type="ECO:0000313" key="9">
    <source>
        <dbReference type="Proteomes" id="UP000094236"/>
    </source>
</evidence>
<dbReference type="Pfam" id="PF03097">
    <property type="entry name" value="BRO1"/>
    <property type="match status" value="1"/>
</dbReference>
<dbReference type="PANTHER" id="PTHR23030:SF30">
    <property type="entry name" value="TYROSINE-PROTEIN PHOSPHATASE NON-RECEPTOR TYPE 23"/>
    <property type="match status" value="1"/>
</dbReference>
<gene>
    <name evidence="8" type="ORF">PACTADRAFT_50819</name>
</gene>
<dbReference type="OrthoDB" id="2141925at2759"/>
<keyword evidence="4" id="KW-0967">Endosome</keyword>
<dbReference type="PANTHER" id="PTHR23030">
    <property type="entry name" value="PCD6 INTERACTING PROTEIN-RELATED"/>
    <property type="match status" value="1"/>
</dbReference>
<dbReference type="Gene3D" id="1.20.140.50">
    <property type="entry name" value="alix/aip1 like domains"/>
    <property type="match status" value="1"/>
</dbReference>
<proteinExistence type="predicted"/>
<sequence length="852" mass="97074">MKSQLLTIPSKNTDNLDWIHPLRNYLIKTYGNYQDFNEEINTFNKLRSDAKGVNKDLTGRDILYRYYGQLELFDLRIPVDANGGVNINFTWYDAFKESKEYTQHSLAFEKAGVLFNLASVLSHIASDASDKGNDYKTCYSCLQYAAGVLLFISENFLHAPSADLKQETVKALEKLMLAQAQEVFVLKLLDGETYKNSLVARLSKSTSNFYNSTNELLENLITEVGIPYQWLNHCKAEAKYFNALAYYHQALNLKDLQKIGEAISFMKESQEEIKEIQSNYTYHTLTTLKENIKTLSEKIKAELPVLEKDNDYIYHETIPAFASLAEIKALDSCKAVPINEQGIDKVVGNDIFEKIIPLSIHEQSSKYSEEKAKLLRQEDEKIVVSDEELKSILEYLNLPKALVDIKEMLKAESEEIYDDDNDILDPRIKDLAFEVSSNSIDPQKLESLKSKIYSNLQKIENALSNIKPNGDPNISENIVNIREKLINSKKSLLQAGEQDAKIESLIKPYRQQYDMLRLGPNNPQLLSFFRNGSDKAKEEPSLLDIDNSDLGSDREIEILINEVEGMIQDLYNLKKGRHNVYSEFQEKVHNDDISNILILNKSNISNIENELFQQELLKFEPLRNQIEANLKKQDTYIKNLKLKMSILMKNRKILKMSNSSFVMSKKITNFLKIQENDILKRYLNGLNAALKFYSDLSIFVEEVEVDVNGLVSESKSSASNSNWDILNNFQRLSVGSNSNVSPAASRSPSTWNNNNNTTRDYQSANYNPSAPSQPPLLPPKPNRTGSTTSDNMANYYRQAQPQQLQQPQQQVPSFGLEALDNQTHYQQGKPSAGSIYDNPPSFDPTIYSKYGN</sequence>
<comment type="subcellular location">
    <subcellularLocation>
        <location evidence="2">Cytoplasm</location>
    </subcellularLocation>
    <subcellularLocation>
        <location evidence="1">Endosome</location>
    </subcellularLocation>
</comment>
<reference evidence="9" key="1">
    <citation type="submission" date="2016-05" db="EMBL/GenBank/DDBJ databases">
        <title>Comparative genomics of biotechnologically important yeasts.</title>
        <authorList>
            <consortium name="DOE Joint Genome Institute"/>
            <person name="Riley R."/>
            <person name="Haridas S."/>
            <person name="Wolfe K.H."/>
            <person name="Lopes M.R."/>
            <person name="Hittinger C.T."/>
            <person name="Goker M."/>
            <person name="Salamov A."/>
            <person name="Wisecaver J."/>
            <person name="Long T.M."/>
            <person name="Aerts A.L."/>
            <person name="Barry K."/>
            <person name="Choi C."/>
            <person name="Clum A."/>
            <person name="Coughlan A.Y."/>
            <person name="Deshpande S."/>
            <person name="Douglass A.P."/>
            <person name="Hanson S.J."/>
            <person name="Klenk H.-P."/>
            <person name="Labutti K."/>
            <person name="Lapidus A."/>
            <person name="Lindquist E."/>
            <person name="Lipzen A."/>
            <person name="Meier-Kolthoff J.P."/>
            <person name="Ohm R.A."/>
            <person name="Otillar R.P."/>
            <person name="Pangilinan J."/>
            <person name="Peng Y."/>
            <person name="Rokas A."/>
            <person name="Rosa C.A."/>
            <person name="Scheuner C."/>
            <person name="Sibirny A.A."/>
            <person name="Slot J.C."/>
            <person name="Stielow J.B."/>
            <person name="Sun H."/>
            <person name="Kurtzman C.P."/>
            <person name="Blackwell M."/>
            <person name="Grigoriev I.V."/>
            <person name="Jeffries T.W."/>
        </authorList>
    </citation>
    <scope>NUCLEOTIDE SEQUENCE [LARGE SCALE GENOMIC DNA]</scope>
    <source>
        <strain evidence="9">NRRL Y-2460</strain>
    </source>
</reference>
<dbReference type="EMBL" id="KV454015">
    <property type="protein sequence ID" value="ODV94983.1"/>
    <property type="molecule type" value="Genomic_DNA"/>
</dbReference>
<dbReference type="InterPro" id="IPR004328">
    <property type="entry name" value="BRO1_dom"/>
</dbReference>
<feature type="region of interest" description="Disordered" evidence="6">
    <location>
        <begin position="736"/>
        <end position="852"/>
    </location>
</feature>
<evidence type="ECO:0000256" key="6">
    <source>
        <dbReference type="SAM" id="MobiDB-lite"/>
    </source>
</evidence>
<name>A0A1E4TT72_PACTA</name>
<dbReference type="GO" id="GO:0043328">
    <property type="term" value="P:protein transport to vacuole involved in ubiquitin-dependent protein catabolic process via the multivesicular body sorting pathway"/>
    <property type="evidence" value="ECO:0007669"/>
    <property type="project" value="TreeGrafter"/>
</dbReference>
<dbReference type="GO" id="GO:0005768">
    <property type="term" value="C:endosome"/>
    <property type="evidence" value="ECO:0007669"/>
    <property type="project" value="UniProtKB-SubCell"/>
</dbReference>
<feature type="domain" description="BRO1" evidence="7">
    <location>
        <begin position="4"/>
        <end position="389"/>
    </location>
</feature>
<evidence type="ECO:0000259" key="7">
    <source>
        <dbReference type="PROSITE" id="PS51180"/>
    </source>
</evidence>